<keyword evidence="2" id="KW-0547">Nucleotide-binding</keyword>
<dbReference type="InterPro" id="IPR014001">
    <property type="entry name" value="Helicase_ATP-bd"/>
</dbReference>
<accession>A0A6B1FVF7</accession>
<dbReference type="GO" id="GO:0043138">
    <property type="term" value="F:3'-5' DNA helicase activity"/>
    <property type="evidence" value="ECO:0007669"/>
    <property type="project" value="TreeGrafter"/>
</dbReference>
<dbReference type="PANTHER" id="PTHR47957">
    <property type="entry name" value="ATP-DEPENDENT HELICASE HRQ1"/>
    <property type="match status" value="1"/>
</dbReference>
<organism evidence="2">
    <name type="scientific">Caldilineaceae bacterium SB0675_bin_29</name>
    <dbReference type="NCBI Taxonomy" id="2605266"/>
    <lineage>
        <taxon>Bacteria</taxon>
        <taxon>Bacillati</taxon>
        <taxon>Chloroflexota</taxon>
        <taxon>Caldilineae</taxon>
        <taxon>Caldilineales</taxon>
        <taxon>Caldilineaceae</taxon>
    </lineage>
</organism>
<evidence type="ECO:0000313" key="2">
    <source>
        <dbReference type="EMBL" id="MYH60230.1"/>
    </source>
</evidence>
<proteinExistence type="predicted"/>
<dbReference type="Pfam" id="PF00270">
    <property type="entry name" value="DEAD"/>
    <property type="match status" value="1"/>
</dbReference>
<name>A0A6B1FVF7_9CHLR</name>
<dbReference type="Gene3D" id="3.40.50.300">
    <property type="entry name" value="P-loop containing nucleotide triphosphate hydrolases"/>
    <property type="match status" value="1"/>
</dbReference>
<dbReference type="PROSITE" id="PS51192">
    <property type="entry name" value="HELICASE_ATP_BIND_1"/>
    <property type="match status" value="1"/>
</dbReference>
<dbReference type="GO" id="GO:0003676">
    <property type="term" value="F:nucleic acid binding"/>
    <property type="evidence" value="ECO:0007669"/>
    <property type="project" value="InterPro"/>
</dbReference>
<keyword evidence="2" id="KW-0378">Hydrolase</keyword>
<evidence type="ECO:0000259" key="1">
    <source>
        <dbReference type="PROSITE" id="PS51192"/>
    </source>
</evidence>
<dbReference type="InterPro" id="IPR027417">
    <property type="entry name" value="P-loop_NTPase"/>
</dbReference>
<dbReference type="CDD" id="cd17923">
    <property type="entry name" value="DEXHc_Hrq1-like"/>
    <property type="match status" value="1"/>
</dbReference>
<dbReference type="InterPro" id="IPR011545">
    <property type="entry name" value="DEAD/DEAH_box_helicase_dom"/>
</dbReference>
<feature type="domain" description="Helicase ATP-binding" evidence="1">
    <location>
        <begin position="68"/>
        <end position="249"/>
    </location>
</feature>
<keyword evidence="2" id="KW-0347">Helicase</keyword>
<dbReference type="PANTHER" id="PTHR47957:SF3">
    <property type="entry name" value="ATP-DEPENDENT HELICASE HRQ1"/>
    <property type="match status" value="1"/>
</dbReference>
<keyword evidence="2" id="KW-0067">ATP-binding</keyword>
<dbReference type="GO" id="GO:0005524">
    <property type="term" value="F:ATP binding"/>
    <property type="evidence" value="ECO:0007669"/>
    <property type="project" value="InterPro"/>
</dbReference>
<dbReference type="SUPFAM" id="SSF52540">
    <property type="entry name" value="P-loop containing nucleoside triphosphate hydrolases"/>
    <property type="match status" value="1"/>
</dbReference>
<dbReference type="AlphaFoldDB" id="A0A6B1FVF7"/>
<protein>
    <submittedName>
        <fullName evidence="2">DEAD/DEAH box helicase</fullName>
    </submittedName>
</protein>
<dbReference type="SMART" id="SM00487">
    <property type="entry name" value="DEXDc"/>
    <property type="match status" value="1"/>
</dbReference>
<dbReference type="GO" id="GO:0006289">
    <property type="term" value="P:nucleotide-excision repair"/>
    <property type="evidence" value="ECO:0007669"/>
    <property type="project" value="TreeGrafter"/>
</dbReference>
<sequence length="366" mass="41157">MICDAESIAEHIRFLKRRILGNEIVHHQTLPARPARLVRDLAGLPPAMARILEIARIPALYTHQAEGIQKVLEGQHLAIATPTASGKTLVYNAPVLSTLLDDPEAHALYIFPLKALEQDQFDELSGLMQGLGGGLKAAIYDGDTTSHRRRQIRTKPPQVLFTTPDMLHSGILAFHEAWAGFFARLRYVVIDELHAYSGVFGTHVLHLFRRLNRICAHYGAEPVYITSSATMGNPRELAGELLNRSFYAIEDHGAPAAARHFVFVNPSESPNTLAAHLLRASVLKDYRTIVFTRARITTELVYRWATQSRPDLRERISSYRAGFLGVAQAWLLRHLSQDEREASSSLYRRVRRPTRPIILLLCELVQ</sequence>
<gene>
    <name evidence="2" type="ORF">F4148_00145</name>
</gene>
<reference evidence="2" key="1">
    <citation type="submission" date="2019-09" db="EMBL/GenBank/DDBJ databases">
        <title>Characterisation of the sponge microbiome using genome-centric metagenomics.</title>
        <authorList>
            <person name="Engelberts J.P."/>
            <person name="Robbins S.J."/>
            <person name="De Goeij J.M."/>
            <person name="Aranda M."/>
            <person name="Bell S.C."/>
            <person name="Webster N.S."/>
        </authorList>
    </citation>
    <scope>NUCLEOTIDE SEQUENCE</scope>
    <source>
        <strain evidence="2">SB0675_bin_29</strain>
    </source>
</reference>
<dbReference type="EMBL" id="VYDA01000004">
    <property type="protein sequence ID" value="MYH60230.1"/>
    <property type="molecule type" value="Genomic_DNA"/>
</dbReference>
<comment type="caution">
    <text evidence="2">The sequence shown here is derived from an EMBL/GenBank/DDBJ whole genome shotgun (WGS) entry which is preliminary data.</text>
</comment>
<dbReference type="GO" id="GO:0036297">
    <property type="term" value="P:interstrand cross-link repair"/>
    <property type="evidence" value="ECO:0007669"/>
    <property type="project" value="TreeGrafter"/>
</dbReference>